<evidence type="ECO:0000313" key="21">
    <source>
        <dbReference type="Proteomes" id="UP000246077"/>
    </source>
</evidence>
<dbReference type="Pfam" id="PF00364">
    <property type="entry name" value="Biotin_lipoyl"/>
    <property type="match status" value="1"/>
</dbReference>
<dbReference type="PIRSF" id="PIRSF001594">
    <property type="entry name" value="Pyruv_carbox"/>
    <property type="match status" value="1"/>
</dbReference>
<feature type="binding site" description="via carbamate group" evidence="14">
    <location>
        <position position="713"/>
    </location>
    <ligand>
        <name>Mn(2+)</name>
        <dbReference type="ChEBI" id="CHEBI:29035"/>
    </ligand>
</feature>
<comment type="function">
    <text evidence="11">Catalyzes a 2-step reaction, involving the ATP-dependent carboxylation of the covalently attached biotin in the first step and the transfer of the carboxyl group to pyruvate in the second.</text>
</comment>
<evidence type="ECO:0000256" key="11">
    <source>
        <dbReference type="PIRNR" id="PIRNR001594"/>
    </source>
</evidence>
<feature type="binding site" evidence="13">
    <location>
        <position position="203"/>
    </location>
    <ligand>
        <name>ATP</name>
        <dbReference type="ChEBI" id="CHEBI:30616"/>
    </ligand>
</feature>
<keyword evidence="9 11" id="KW-0092">Biotin</keyword>
<keyword evidence="8 11" id="KW-0067">ATP-binding</keyword>
<evidence type="ECO:0000256" key="8">
    <source>
        <dbReference type="ARBA" id="ARBA00022840"/>
    </source>
</evidence>
<dbReference type="GO" id="GO:0005737">
    <property type="term" value="C:cytoplasm"/>
    <property type="evidence" value="ECO:0007669"/>
    <property type="project" value="TreeGrafter"/>
</dbReference>
<dbReference type="EMBL" id="QGLF01000006">
    <property type="protein sequence ID" value="PWR18245.1"/>
    <property type="molecule type" value="Genomic_DNA"/>
</dbReference>
<dbReference type="NCBIfam" id="NF006761">
    <property type="entry name" value="PRK09282.1"/>
    <property type="match status" value="1"/>
</dbReference>
<feature type="binding site" evidence="13">
    <location>
        <position position="238"/>
    </location>
    <ligand>
        <name>ATP</name>
        <dbReference type="ChEBI" id="CHEBI:30616"/>
    </ligand>
</feature>
<gene>
    <name evidence="20" type="ORF">DKG75_19950</name>
</gene>
<dbReference type="PANTHER" id="PTHR43778">
    <property type="entry name" value="PYRUVATE CARBOXYLASE"/>
    <property type="match status" value="1"/>
</dbReference>
<comment type="pathway">
    <text evidence="2">Carbohydrate biosynthesis; gluconeogenesis.</text>
</comment>
<dbReference type="InterPro" id="IPR011053">
    <property type="entry name" value="Single_hybrid_motif"/>
</dbReference>
<dbReference type="SUPFAM" id="SSF89000">
    <property type="entry name" value="post-HMGL domain-like"/>
    <property type="match status" value="1"/>
</dbReference>
<dbReference type="InterPro" id="IPR005930">
    <property type="entry name" value="Pyruv_COase"/>
</dbReference>
<dbReference type="Gene3D" id="2.40.50.100">
    <property type="match status" value="1"/>
</dbReference>
<proteinExistence type="predicted"/>
<dbReference type="InterPro" id="IPR000089">
    <property type="entry name" value="Biotin_lipoyl"/>
</dbReference>
<dbReference type="AlphaFoldDB" id="A0A317DZC9"/>
<dbReference type="Pfam" id="PF00682">
    <property type="entry name" value="HMGL-like"/>
    <property type="match status" value="1"/>
</dbReference>
<dbReference type="Pfam" id="PF02785">
    <property type="entry name" value="Biotin_carb_C"/>
    <property type="match status" value="1"/>
</dbReference>
<evidence type="ECO:0000256" key="7">
    <source>
        <dbReference type="ARBA" id="ARBA00022741"/>
    </source>
</evidence>
<dbReference type="UniPathway" id="UPA00138"/>
<dbReference type="EC" id="6.4.1.1" evidence="3 11"/>
<accession>A0A317DZC9</accession>
<feature type="binding site" evidence="13">
    <location>
        <position position="616"/>
    </location>
    <ligand>
        <name>substrate</name>
    </ligand>
</feature>
<evidence type="ECO:0000256" key="13">
    <source>
        <dbReference type="PIRSR" id="PIRSR001594-2"/>
    </source>
</evidence>
<dbReference type="SUPFAM" id="SSF56059">
    <property type="entry name" value="Glutathione synthetase ATP-binding domain-like"/>
    <property type="match status" value="1"/>
</dbReference>
<dbReference type="PROSITE" id="PS50979">
    <property type="entry name" value="BC"/>
    <property type="match status" value="1"/>
</dbReference>
<comment type="cofactor">
    <cofactor evidence="1 11">
        <name>biotin</name>
        <dbReference type="ChEBI" id="CHEBI:57586"/>
    </cofactor>
</comment>
<dbReference type="Pfam" id="PF00289">
    <property type="entry name" value="Biotin_carb_N"/>
    <property type="match status" value="1"/>
</dbReference>
<feature type="binding site" evidence="13">
    <location>
        <position position="877"/>
    </location>
    <ligand>
        <name>substrate</name>
    </ligand>
</feature>
<dbReference type="InterPro" id="IPR001882">
    <property type="entry name" value="Biotin_BS"/>
</dbReference>
<dbReference type="Pfam" id="PF02786">
    <property type="entry name" value="CPSase_L_D2"/>
    <property type="match status" value="1"/>
</dbReference>
<evidence type="ECO:0000256" key="1">
    <source>
        <dbReference type="ARBA" id="ARBA00001953"/>
    </source>
</evidence>
<name>A0A317DZC9_9PROT</name>
<dbReference type="Gene3D" id="3.20.20.70">
    <property type="entry name" value="Aldolase class I"/>
    <property type="match status" value="1"/>
</dbReference>
<dbReference type="PROSITE" id="PS00866">
    <property type="entry name" value="CPSASE_1"/>
    <property type="match status" value="1"/>
</dbReference>
<dbReference type="GO" id="GO:0004736">
    <property type="term" value="F:pyruvate carboxylase activity"/>
    <property type="evidence" value="ECO:0007669"/>
    <property type="project" value="UniProtKB-EC"/>
</dbReference>
<dbReference type="InterPro" id="IPR005479">
    <property type="entry name" value="CPAse_ATP-bd"/>
</dbReference>
<feature type="binding site" evidence="13">
    <location>
        <position position="119"/>
    </location>
    <ligand>
        <name>ATP</name>
        <dbReference type="ChEBI" id="CHEBI:30616"/>
    </ligand>
</feature>
<reference evidence="21" key="1">
    <citation type="submission" date="2018-05" db="EMBL/GenBank/DDBJ databases">
        <title>Zavarzinia sp. HR-AS.</title>
        <authorList>
            <person name="Lee Y."/>
            <person name="Jeon C.O."/>
        </authorList>
    </citation>
    <scope>NUCLEOTIDE SEQUENCE [LARGE SCALE GENOMIC DNA]</scope>
    <source>
        <strain evidence="21">DSM 1231</strain>
    </source>
</reference>
<dbReference type="InterPro" id="IPR005481">
    <property type="entry name" value="BC-like_N"/>
</dbReference>
<dbReference type="InterPro" id="IPR013785">
    <property type="entry name" value="Aldolase_TIM"/>
</dbReference>
<dbReference type="InterPro" id="IPR055268">
    <property type="entry name" value="PCB-like"/>
</dbReference>
<dbReference type="Pfam" id="PF02436">
    <property type="entry name" value="PYC_OADA"/>
    <property type="match status" value="1"/>
</dbReference>
<dbReference type="FunFam" id="3.20.20.70:FF:000033">
    <property type="entry name" value="Pyruvate carboxylase"/>
    <property type="match status" value="1"/>
</dbReference>
<keyword evidence="6 14" id="KW-0479">Metal-binding</keyword>
<protein>
    <recommendedName>
        <fullName evidence="3 11">Pyruvate carboxylase</fullName>
        <ecNumber evidence="3 11">6.4.1.1</ecNumber>
    </recommendedName>
</protein>
<evidence type="ECO:0000256" key="4">
    <source>
        <dbReference type="ARBA" id="ARBA00022432"/>
    </source>
</evidence>
<evidence type="ECO:0000256" key="6">
    <source>
        <dbReference type="ARBA" id="ARBA00022723"/>
    </source>
</evidence>
<dbReference type="InterPro" id="IPR005482">
    <property type="entry name" value="Biotin_COase_C"/>
</dbReference>
<dbReference type="PROSITE" id="PS00188">
    <property type="entry name" value="BIOTIN"/>
    <property type="match status" value="1"/>
</dbReference>
<evidence type="ECO:0000259" key="18">
    <source>
        <dbReference type="PROSITE" id="PS50979"/>
    </source>
</evidence>
<feature type="modified residue" description="N6-biotinyllysine" evidence="15">
    <location>
        <position position="1113"/>
    </location>
</feature>
<feature type="modified residue" description="N6-carboxylysine" evidence="15">
    <location>
        <position position="713"/>
    </location>
</feature>
<evidence type="ECO:0000256" key="2">
    <source>
        <dbReference type="ARBA" id="ARBA00004742"/>
    </source>
</evidence>
<dbReference type="PROSITE" id="PS50968">
    <property type="entry name" value="BIOTINYL_LIPOYL"/>
    <property type="match status" value="1"/>
</dbReference>
<dbReference type="Gene3D" id="3.10.600.10">
    <property type="entry name" value="pyruvate carboxylase f1077a mutant domain"/>
    <property type="match status" value="2"/>
</dbReference>
<dbReference type="PROSITE" id="PS50991">
    <property type="entry name" value="PYR_CT"/>
    <property type="match status" value="1"/>
</dbReference>
<dbReference type="RefSeq" id="WP_109922952.1">
    <property type="nucleotide sequence ID" value="NZ_QGLF01000006.1"/>
</dbReference>
<feature type="domain" description="Biotin carboxylation" evidence="18">
    <location>
        <begin position="3"/>
        <end position="458"/>
    </location>
</feature>
<dbReference type="SUPFAM" id="SSF51230">
    <property type="entry name" value="Single hybrid motif"/>
    <property type="match status" value="1"/>
</dbReference>
<dbReference type="InterPro" id="IPR011761">
    <property type="entry name" value="ATP-grasp"/>
</dbReference>
<dbReference type="FunFam" id="2.40.50.100:FF:000003">
    <property type="entry name" value="Acetyl-CoA carboxylase biotin carboxyl carrier protein"/>
    <property type="match status" value="1"/>
</dbReference>
<dbReference type="NCBIfam" id="NF009554">
    <property type="entry name" value="PRK12999.1"/>
    <property type="match status" value="1"/>
</dbReference>
<dbReference type="GO" id="GO:0006094">
    <property type="term" value="P:gluconeogenesis"/>
    <property type="evidence" value="ECO:0007669"/>
    <property type="project" value="UniProtKB-UniPathway"/>
</dbReference>
<feature type="binding site" evidence="14">
    <location>
        <position position="744"/>
    </location>
    <ligand>
        <name>Mn(2+)</name>
        <dbReference type="ChEBI" id="CHEBI:29035"/>
    </ligand>
</feature>
<dbReference type="CDD" id="cd06850">
    <property type="entry name" value="biotinyl_domain"/>
    <property type="match status" value="1"/>
</dbReference>
<evidence type="ECO:0000256" key="12">
    <source>
        <dbReference type="PIRSR" id="PIRSR001594-1"/>
    </source>
</evidence>
<organism evidence="20 21">
    <name type="scientific">Zavarzinia compransoris</name>
    <dbReference type="NCBI Taxonomy" id="1264899"/>
    <lineage>
        <taxon>Bacteria</taxon>
        <taxon>Pseudomonadati</taxon>
        <taxon>Pseudomonadota</taxon>
        <taxon>Alphaproteobacteria</taxon>
        <taxon>Rhodospirillales</taxon>
        <taxon>Zavarziniaceae</taxon>
        <taxon>Zavarzinia</taxon>
    </lineage>
</organism>
<feature type="binding site" evidence="14">
    <location>
        <position position="742"/>
    </location>
    <ligand>
        <name>Mn(2+)</name>
        <dbReference type="ChEBI" id="CHEBI:29035"/>
    </ligand>
</feature>
<dbReference type="SUPFAM" id="SSF51246">
    <property type="entry name" value="Rudiment single hybrid motif"/>
    <property type="match status" value="1"/>
</dbReference>
<dbReference type="SUPFAM" id="SSF51569">
    <property type="entry name" value="Aldolase"/>
    <property type="match status" value="1"/>
</dbReference>
<evidence type="ECO:0000256" key="10">
    <source>
        <dbReference type="ARBA" id="ARBA00023268"/>
    </source>
</evidence>
<dbReference type="Gene3D" id="3.30.470.20">
    <property type="entry name" value="ATP-grasp fold, B domain"/>
    <property type="match status" value="1"/>
</dbReference>
<keyword evidence="20" id="KW-0670">Pyruvate</keyword>
<evidence type="ECO:0000259" key="19">
    <source>
        <dbReference type="PROSITE" id="PS50991"/>
    </source>
</evidence>
<evidence type="ECO:0000259" key="16">
    <source>
        <dbReference type="PROSITE" id="PS50968"/>
    </source>
</evidence>
<dbReference type="PROSITE" id="PS00867">
    <property type="entry name" value="CPSASE_2"/>
    <property type="match status" value="1"/>
</dbReference>
<dbReference type="InterPro" id="IPR003379">
    <property type="entry name" value="Carboxylase_cons_dom"/>
</dbReference>
<dbReference type="GO" id="GO:0046872">
    <property type="term" value="F:metal ion binding"/>
    <property type="evidence" value="ECO:0007669"/>
    <property type="project" value="UniProtKB-KW"/>
</dbReference>
<dbReference type="InterPro" id="IPR016185">
    <property type="entry name" value="PreATP-grasp_dom_sf"/>
</dbReference>
<dbReference type="InterPro" id="IPR000891">
    <property type="entry name" value="PYR_CT"/>
</dbReference>
<dbReference type="SMART" id="SM00878">
    <property type="entry name" value="Biotin_carb_C"/>
    <property type="match status" value="1"/>
</dbReference>
<feature type="domain" description="ATP-grasp" evidence="17">
    <location>
        <begin position="123"/>
        <end position="321"/>
    </location>
</feature>
<dbReference type="OrthoDB" id="9763189at2"/>
<dbReference type="InterPro" id="IPR011054">
    <property type="entry name" value="Rudment_hybrid_motif"/>
</dbReference>
<comment type="caution">
    <text evidence="20">The sequence shown here is derived from an EMBL/GenBank/DDBJ whole genome shotgun (WGS) entry which is preliminary data.</text>
</comment>
<evidence type="ECO:0000313" key="20">
    <source>
        <dbReference type="EMBL" id="PWR18245.1"/>
    </source>
</evidence>
<evidence type="ECO:0000256" key="14">
    <source>
        <dbReference type="PIRSR" id="PIRSR001594-3"/>
    </source>
</evidence>
<dbReference type="PROSITE" id="PS50975">
    <property type="entry name" value="ATP_GRASP"/>
    <property type="match status" value="1"/>
</dbReference>
<sequence length="1151" mass="124621">MKHFHRLLVANRSEIAIRVFRAAAELGIRTIAVHAHQDRLSLHRFKADEAYPVGEGLGPIEAYLSIPEIIRVARKARADAIHPGYGFLSESPEFAEACAAAGIAFIGPAPETMRKLGNKVSARELAISVDVPVMPATGPLPEAAGEIAALAEKIGYPLMLKASWGGGGRGMRPIDGPARLIDAVESARREAKAAFGKDEIYLEKLVRNAAHVEVQILGDGHGNIVHLFERDCTIQRRHQKLVERAPAPYLAAETRARLAEAALRIAKAVNYVGAGTVEFLLDTDTGAFYFIEVNPRIQVEHTVTEMVTGIDLVKAQIRIAEGGRIGRPEETGVPEQAAIRLDGHALQCRITTENPENNFVPDHGRIMVYRGAFGFGIRVDGGTAYAGAVVTRHYDPLLEKVTAWAPTPEEAVARMERALREYRIRGVATNLPFLEAVLRHPRFRAGRCTTRFVDETPELFHFARRRDRATKLLTYVADVTVNGHPEVRDRPKPRAGAAVPVVPAFPAAVPPGSKQRLDHLGPAGFARALRAEPRLLVTDTSMRDAHQSLLATRMRSFDITAAAPAYAAGLPQLLSLECWGGATFDVAMRFLNEDPWERLAAIRRKVPNILLQMLLRGANGVGYTNYPDNVVRFFIRQAAAAGIDLFRVFDCLNWVENMRTAIDAVIETGRLAEGAICYTGDILDPDRAKYSLNYYVGVARELEAAGCHILGLKDMAGLLRPAAARKLVTVLREEVGLPVHLHTHDTSGIAGATLIAAAEAGVDAIDAAMDALSGTVSQPCLGSIVEALRHTGRDTGLDPAAIRSLSHYWEAVRTHYTAFESDLRAGASEVYLHEMPGGQFTNLKEQARALGLAERWDEVARAYRAANDLFGDIVKVTPSSKVVGDMALMMVAQGIGPDAVLDPGREIAFPASVVEMLRGDLGQPPGGWPEALQDKALKGEAPILVRPGSLLPAEDLEEARRQAEKKIGRQLDDQDLAASLMYPKVFADYAAAQRKYGPVAVLPTPVFFYGMVPGEEMTVEIEDGKTLVIALETVGETGPDGLVKVFFELNGQPRVVTVPNRSVTPKVVARRKAADTHPGEVPAPMPGAVVSLRIARGQAVRAGDPLLSIEAMKMETVVHAPIDGVVADLLVGPGDQVDGQDLLLVLESNAE</sequence>
<keyword evidence="21" id="KW-1185">Reference proteome</keyword>
<keyword evidence="10" id="KW-0511">Multifunctional enzyme</keyword>
<keyword evidence="4" id="KW-0312">Gluconeogenesis</keyword>
<evidence type="ECO:0000256" key="15">
    <source>
        <dbReference type="PIRSR" id="PIRSR001594-4"/>
    </source>
</evidence>
<feature type="active site" evidence="12">
    <location>
        <position position="296"/>
    </location>
</feature>
<dbReference type="FunFam" id="3.40.50.20:FF:000010">
    <property type="entry name" value="Propionyl-CoA carboxylase subunit alpha"/>
    <property type="match status" value="1"/>
</dbReference>
<dbReference type="CDD" id="cd07937">
    <property type="entry name" value="DRE_TIM_PC_TC_5S"/>
    <property type="match status" value="1"/>
</dbReference>
<evidence type="ECO:0000256" key="9">
    <source>
        <dbReference type="ARBA" id="ARBA00023267"/>
    </source>
</evidence>
<feature type="domain" description="Lipoyl-binding" evidence="16">
    <location>
        <begin position="1072"/>
        <end position="1147"/>
    </location>
</feature>
<dbReference type="SUPFAM" id="SSF52440">
    <property type="entry name" value="PreATP-grasp domain"/>
    <property type="match status" value="1"/>
</dbReference>
<keyword evidence="7 11" id="KW-0547">Nucleotide-binding</keyword>
<dbReference type="GO" id="GO:0005524">
    <property type="term" value="F:ATP binding"/>
    <property type="evidence" value="ECO:0007669"/>
    <property type="project" value="UniProtKB-UniRule"/>
</dbReference>
<comment type="catalytic activity">
    <reaction evidence="11">
        <text>hydrogencarbonate + pyruvate + ATP = oxaloacetate + ADP + phosphate + H(+)</text>
        <dbReference type="Rhea" id="RHEA:20844"/>
        <dbReference type="ChEBI" id="CHEBI:15361"/>
        <dbReference type="ChEBI" id="CHEBI:15378"/>
        <dbReference type="ChEBI" id="CHEBI:16452"/>
        <dbReference type="ChEBI" id="CHEBI:17544"/>
        <dbReference type="ChEBI" id="CHEBI:30616"/>
        <dbReference type="ChEBI" id="CHEBI:43474"/>
        <dbReference type="ChEBI" id="CHEBI:456216"/>
        <dbReference type="EC" id="6.4.1.1"/>
    </reaction>
</comment>
<evidence type="ECO:0000256" key="3">
    <source>
        <dbReference type="ARBA" id="ARBA00013057"/>
    </source>
</evidence>
<dbReference type="NCBIfam" id="TIGR01235">
    <property type="entry name" value="pyruv_carbox"/>
    <property type="match status" value="1"/>
</dbReference>
<dbReference type="InterPro" id="IPR011764">
    <property type="entry name" value="Biotin_carboxylation_dom"/>
</dbReference>
<evidence type="ECO:0000259" key="17">
    <source>
        <dbReference type="PROSITE" id="PS50975"/>
    </source>
</evidence>
<dbReference type="PANTHER" id="PTHR43778:SF2">
    <property type="entry name" value="PYRUVATE CARBOXYLASE, MITOCHONDRIAL"/>
    <property type="match status" value="1"/>
</dbReference>
<dbReference type="Proteomes" id="UP000246077">
    <property type="component" value="Unassembled WGS sequence"/>
</dbReference>
<keyword evidence="5 11" id="KW-0436">Ligase</keyword>
<feature type="binding site" evidence="14">
    <location>
        <position position="544"/>
    </location>
    <ligand>
        <name>Mn(2+)</name>
        <dbReference type="ChEBI" id="CHEBI:29035"/>
    </ligand>
</feature>
<evidence type="ECO:0000256" key="5">
    <source>
        <dbReference type="ARBA" id="ARBA00022598"/>
    </source>
</evidence>
<feature type="domain" description="Pyruvate carboxyltransferase" evidence="19">
    <location>
        <begin position="535"/>
        <end position="803"/>
    </location>
</feature>